<reference evidence="6 7" key="1">
    <citation type="submission" date="2016-10" db="EMBL/GenBank/DDBJ databases">
        <authorList>
            <person name="Varghese N."/>
            <person name="Submissions S."/>
        </authorList>
    </citation>
    <scope>NUCLEOTIDE SEQUENCE [LARGE SCALE GENOMIC DNA]</scope>
    <source>
        <strain evidence="6">DSM 22619</strain>
        <strain evidence="7">DSM 22620</strain>
    </source>
</reference>
<evidence type="ECO:0000313" key="6">
    <source>
        <dbReference type="Proteomes" id="UP000198528"/>
    </source>
</evidence>
<evidence type="ECO:0000256" key="1">
    <source>
        <dbReference type="SAM" id="Phobius"/>
    </source>
</evidence>
<dbReference type="RefSeq" id="WP_090844409.1">
    <property type="nucleotide sequence ID" value="NZ_CAXVJI010000005.1"/>
</dbReference>
<keyword evidence="1" id="KW-0472">Membrane</keyword>
<accession>A0A1H1KXQ8</accession>
<dbReference type="EMBL" id="JABAGR010000002">
    <property type="protein sequence ID" value="NMF25269.1"/>
    <property type="molecule type" value="Genomic_DNA"/>
</dbReference>
<dbReference type="AlphaFoldDB" id="A0A1H1KXQ8"/>
<evidence type="ECO:0000313" key="7">
    <source>
        <dbReference type="Proteomes" id="UP000199480"/>
    </source>
</evidence>
<evidence type="ECO:0000313" key="5">
    <source>
        <dbReference type="EMBL" id="SDR67104.1"/>
    </source>
</evidence>
<protein>
    <submittedName>
        <fullName evidence="5">Uncharacterized protein</fullName>
    </submittedName>
</protein>
<evidence type="ECO:0000313" key="3">
    <source>
        <dbReference type="EMBL" id="NMF25269.1"/>
    </source>
</evidence>
<evidence type="ECO:0000313" key="8">
    <source>
        <dbReference type="Proteomes" id="UP000434342"/>
    </source>
</evidence>
<reference evidence="3 9" key="4">
    <citation type="submission" date="2020-04" db="EMBL/GenBank/DDBJ databases">
        <authorList>
            <person name="Hitch T.C.A."/>
            <person name="Wylensek D."/>
            <person name="Clavel T."/>
        </authorList>
    </citation>
    <scope>NUCLEOTIDE SEQUENCE [LARGE SCALE GENOMIC DNA]</scope>
    <source>
        <strain evidence="3 9">105184</strain>
    </source>
</reference>
<reference evidence="2 8" key="3">
    <citation type="submission" date="2019-08" db="EMBL/GenBank/DDBJ databases">
        <title>In-depth cultivation of the pig gut microbiome towards novel bacterial diversity and tailored functional studies.</title>
        <authorList>
            <person name="Wylensek D."/>
            <person name="Hitch T.C.A."/>
            <person name="Clavel T."/>
        </authorList>
    </citation>
    <scope>NUCLEOTIDE SEQUENCE [LARGE SCALE GENOMIC DNA]</scope>
    <source>
        <strain evidence="2 8">WB01_CNA04</strain>
    </source>
</reference>
<dbReference type="Proteomes" id="UP000199480">
    <property type="component" value="Chromosome I"/>
</dbReference>
<dbReference type="EMBL" id="VUND01000001">
    <property type="protein sequence ID" value="MST59858.1"/>
    <property type="molecule type" value="Genomic_DNA"/>
</dbReference>
<proteinExistence type="predicted"/>
<dbReference type="GeneID" id="78499869"/>
<organism evidence="5 7">
    <name type="scientific">Parafannyhessea umbonata</name>
    <dbReference type="NCBI Taxonomy" id="604330"/>
    <lineage>
        <taxon>Bacteria</taxon>
        <taxon>Bacillati</taxon>
        <taxon>Actinomycetota</taxon>
        <taxon>Coriobacteriia</taxon>
        <taxon>Coriobacteriales</taxon>
        <taxon>Atopobiaceae</taxon>
        <taxon>Parafannyhessea</taxon>
    </lineage>
</organism>
<dbReference type="Proteomes" id="UP000434342">
    <property type="component" value="Unassembled WGS sequence"/>
</dbReference>
<keyword evidence="1" id="KW-1133">Transmembrane helix</keyword>
<reference evidence="5" key="2">
    <citation type="submission" date="2016-10" db="EMBL/GenBank/DDBJ databases">
        <authorList>
            <person name="de Groot N.N."/>
        </authorList>
    </citation>
    <scope>NUCLEOTIDE SEQUENCE [LARGE SCALE GENOMIC DNA]</scope>
    <source>
        <strain evidence="4">DSM 22619</strain>
        <strain evidence="5">DSM 22620</strain>
    </source>
</reference>
<evidence type="ECO:0000313" key="2">
    <source>
        <dbReference type="EMBL" id="MST59858.1"/>
    </source>
</evidence>
<dbReference type="EMBL" id="LT629759">
    <property type="protein sequence ID" value="SDR67104.1"/>
    <property type="molecule type" value="Genomic_DNA"/>
</dbReference>
<dbReference type="EMBL" id="FMZL01000001">
    <property type="protein sequence ID" value="SDB97724.1"/>
    <property type="molecule type" value="Genomic_DNA"/>
</dbReference>
<keyword evidence="6" id="KW-1185">Reference proteome</keyword>
<gene>
    <name evidence="2" type="ORF">FYJ69_02865</name>
    <name evidence="3" type="ORF">HF885_02250</name>
    <name evidence="4" type="ORF">SAMN04487824_101149</name>
    <name evidence="5" type="ORF">SAMN04489857_0494</name>
</gene>
<evidence type="ECO:0000313" key="4">
    <source>
        <dbReference type="EMBL" id="SDB97724.1"/>
    </source>
</evidence>
<sequence>MGAFSMQTVLFIIYTMLGFVAALAAIMVVTGIIRFLVRKALGRIEPDPNATTYPTEVPRVA</sequence>
<dbReference type="Proteomes" id="UP000565613">
    <property type="component" value="Unassembled WGS sequence"/>
</dbReference>
<feature type="transmembrane region" description="Helical" evidence="1">
    <location>
        <begin position="12"/>
        <end position="37"/>
    </location>
</feature>
<dbReference type="Proteomes" id="UP000198528">
    <property type="component" value="Unassembled WGS sequence"/>
</dbReference>
<keyword evidence="1" id="KW-0812">Transmembrane</keyword>
<name>A0A1H1KXQ8_9ACTN</name>
<evidence type="ECO:0000313" key="9">
    <source>
        <dbReference type="Proteomes" id="UP000565613"/>
    </source>
</evidence>